<dbReference type="AlphaFoldDB" id="A0A0A9DSP9"/>
<accession>A0A0A9DSP9</accession>
<reference evidence="1" key="2">
    <citation type="journal article" date="2015" name="Data Brief">
        <title>Shoot transcriptome of the giant reed, Arundo donax.</title>
        <authorList>
            <person name="Barrero R.A."/>
            <person name="Guerrero F.D."/>
            <person name="Moolhuijzen P."/>
            <person name="Goolsby J.A."/>
            <person name="Tidwell J."/>
            <person name="Bellgard S.E."/>
            <person name="Bellgard M.I."/>
        </authorList>
    </citation>
    <scope>NUCLEOTIDE SEQUENCE</scope>
    <source>
        <tissue evidence="1">Shoot tissue taken approximately 20 cm above the soil surface</tissue>
    </source>
</reference>
<dbReference type="EMBL" id="GBRH01206311">
    <property type="protein sequence ID" value="JAD91584.1"/>
    <property type="molecule type" value="Transcribed_RNA"/>
</dbReference>
<evidence type="ECO:0000313" key="1">
    <source>
        <dbReference type="EMBL" id="JAD91584.1"/>
    </source>
</evidence>
<name>A0A0A9DSP9_ARUDO</name>
<organism evidence="1">
    <name type="scientific">Arundo donax</name>
    <name type="common">Giant reed</name>
    <name type="synonym">Donax arundinaceus</name>
    <dbReference type="NCBI Taxonomy" id="35708"/>
    <lineage>
        <taxon>Eukaryota</taxon>
        <taxon>Viridiplantae</taxon>
        <taxon>Streptophyta</taxon>
        <taxon>Embryophyta</taxon>
        <taxon>Tracheophyta</taxon>
        <taxon>Spermatophyta</taxon>
        <taxon>Magnoliopsida</taxon>
        <taxon>Liliopsida</taxon>
        <taxon>Poales</taxon>
        <taxon>Poaceae</taxon>
        <taxon>PACMAD clade</taxon>
        <taxon>Arundinoideae</taxon>
        <taxon>Arundineae</taxon>
        <taxon>Arundo</taxon>
    </lineage>
</organism>
<sequence length="37" mass="4210">MPICPSCSRTSTLNCVIIIAKSRVIRSTHSYFNDMYT</sequence>
<proteinExistence type="predicted"/>
<reference evidence="1" key="1">
    <citation type="submission" date="2014-09" db="EMBL/GenBank/DDBJ databases">
        <authorList>
            <person name="Magalhaes I.L.F."/>
            <person name="Oliveira U."/>
            <person name="Santos F.R."/>
            <person name="Vidigal T.H.D.A."/>
            <person name="Brescovit A.D."/>
            <person name="Santos A.J."/>
        </authorList>
    </citation>
    <scope>NUCLEOTIDE SEQUENCE</scope>
    <source>
        <tissue evidence="1">Shoot tissue taken approximately 20 cm above the soil surface</tissue>
    </source>
</reference>
<protein>
    <submittedName>
        <fullName evidence="1">Uncharacterized protein</fullName>
    </submittedName>
</protein>